<evidence type="ECO:0000313" key="2">
    <source>
        <dbReference type="EMBL" id="GLK49064.1"/>
    </source>
</evidence>
<keyword evidence="3" id="KW-1185">Reference proteome</keyword>
<evidence type="ECO:0000313" key="3">
    <source>
        <dbReference type="Proteomes" id="UP001143509"/>
    </source>
</evidence>
<dbReference type="Proteomes" id="UP001143509">
    <property type="component" value="Unassembled WGS sequence"/>
</dbReference>
<reference evidence="2" key="2">
    <citation type="submission" date="2023-01" db="EMBL/GenBank/DDBJ databases">
        <authorList>
            <person name="Sun Q."/>
            <person name="Evtushenko L."/>
        </authorList>
    </citation>
    <scope>NUCLEOTIDE SEQUENCE</scope>
    <source>
        <strain evidence="2">VKM B-1499</strain>
    </source>
</reference>
<comment type="caution">
    <text evidence="2">The sequence shown here is derived from an EMBL/GenBank/DDBJ whole genome shotgun (WGS) entry which is preliminary data.</text>
</comment>
<dbReference type="EMBL" id="BSFD01000005">
    <property type="protein sequence ID" value="GLK49064.1"/>
    <property type="molecule type" value="Genomic_DNA"/>
</dbReference>
<name>A0ABQ5TAH6_9CAUL</name>
<gene>
    <name evidence="2" type="ORF">GCM10017620_20370</name>
</gene>
<sequence length="90" mass="9567">MGVEEQRVILAVEEDSVSPRRFHQTRRALDMHSKPVDLAQIIEGPDPGAVSQDGGAPHGRASSSQEAQTGGGLTSRDHSVAPRQRKEGAA</sequence>
<proteinExistence type="predicted"/>
<organism evidence="2 3">
    <name type="scientific">Brevundimonas intermedia</name>
    <dbReference type="NCBI Taxonomy" id="74315"/>
    <lineage>
        <taxon>Bacteria</taxon>
        <taxon>Pseudomonadati</taxon>
        <taxon>Pseudomonadota</taxon>
        <taxon>Alphaproteobacteria</taxon>
        <taxon>Caulobacterales</taxon>
        <taxon>Caulobacteraceae</taxon>
        <taxon>Brevundimonas</taxon>
    </lineage>
</organism>
<accession>A0ABQ5TAH6</accession>
<evidence type="ECO:0000256" key="1">
    <source>
        <dbReference type="SAM" id="MobiDB-lite"/>
    </source>
</evidence>
<feature type="region of interest" description="Disordered" evidence="1">
    <location>
        <begin position="41"/>
        <end position="90"/>
    </location>
</feature>
<protein>
    <submittedName>
        <fullName evidence="2">Uncharacterized protein</fullName>
    </submittedName>
</protein>
<reference evidence="2" key="1">
    <citation type="journal article" date="2014" name="Int. J. Syst. Evol. Microbiol.">
        <title>Complete genome of a new Firmicutes species belonging to the dominant human colonic microbiota ('Ruminococcus bicirculans') reveals two chromosomes and a selective capacity to utilize plant glucans.</title>
        <authorList>
            <consortium name="NISC Comparative Sequencing Program"/>
            <person name="Wegmann U."/>
            <person name="Louis P."/>
            <person name="Goesmann A."/>
            <person name="Henrissat B."/>
            <person name="Duncan S.H."/>
            <person name="Flint H.J."/>
        </authorList>
    </citation>
    <scope>NUCLEOTIDE SEQUENCE</scope>
    <source>
        <strain evidence="2">VKM B-1499</strain>
    </source>
</reference>
<feature type="compositionally biased region" description="Basic and acidic residues" evidence="1">
    <location>
        <begin position="75"/>
        <end position="90"/>
    </location>
</feature>